<keyword evidence="2" id="KW-0472">Membrane</keyword>
<dbReference type="RefSeq" id="WP_378209083.1">
    <property type="nucleotide sequence ID" value="NZ_JBHLZP010000268.1"/>
</dbReference>
<dbReference type="EMBL" id="JBHLZP010000268">
    <property type="protein sequence ID" value="MFB9836328.1"/>
    <property type="molecule type" value="Genomic_DNA"/>
</dbReference>
<evidence type="ECO:0000313" key="3">
    <source>
        <dbReference type="EMBL" id="MFB9836328.1"/>
    </source>
</evidence>
<name>A0ABV5YNU3_9ACTN</name>
<comment type="caution">
    <text evidence="3">The sequence shown here is derived from an EMBL/GenBank/DDBJ whole genome shotgun (WGS) entry which is preliminary data.</text>
</comment>
<protein>
    <submittedName>
        <fullName evidence="3">Uncharacterized protein</fullName>
    </submittedName>
</protein>
<keyword evidence="2" id="KW-1133">Transmembrane helix</keyword>
<feature type="transmembrane region" description="Helical" evidence="2">
    <location>
        <begin position="69"/>
        <end position="87"/>
    </location>
</feature>
<sequence length="259" mass="28421">MGDQKGSQMGIGETAEGDRPTPLRPYAVRFSRVWPVSMVLGGTAIAALSAIAVARAAQGRHLAPSPSPAVLFVVSVLVAVVGAVRLVRARRKGWTALVVGSSGIHFASTVPDGEPRRFAWDEVGTLVLFSRRTEFLHGMVKCIGVRLHPTAADSPERHLALLGQALAQVDLELHVWEQLRKLDSGPSESQLETAVSFHTEARGWRLHRSRLIEAMQAHAAGVPIIEFTADSYYDLVGWRADQNKLREILDDAQLRRWGW</sequence>
<feature type="transmembrane region" description="Helical" evidence="2">
    <location>
        <begin position="33"/>
        <end position="57"/>
    </location>
</feature>
<evidence type="ECO:0000256" key="2">
    <source>
        <dbReference type="SAM" id="Phobius"/>
    </source>
</evidence>
<evidence type="ECO:0000256" key="1">
    <source>
        <dbReference type="SAM" id="MobiDB-lite"/>
    </source>
</evidence>
<reference evidence="3 4" key="1">
    <citation type="submission" date="2024-09" db="EMBL/GenBank/DDBJ databases">
        <authorList>
            <person name="Sun Q."/>
            <person name="Mori K."/>
        </authorList>
    </citation>
    <scope>NUCLEOTIDE SEQUENCE [LARGE SCALE GENOMIC DNA]</scope>
    <source>
        <strain evidence="3 4">TBRC 0563</strain>
    </source>
</reference>
<gene>
    <name evidence="3" type="ORF">ACFFNX_29565</name>
</gene>
<keyword evidence="4" id="KW-1185">Reference proteome</keyword>
<organism evidence="3 4">
    <name type="scientific">Actinoallomurus acaciae</name>
    <dbReference type="NCBI Taxonomy" id="502577"/>
    <lineage>
        <taxon>Bacteria</taxon>
        <taxon>Bacillati</taxon>
        <taxon>Actinomycetota</taxon>
        <taxon>Actinomycetes</taxon>
        <taxon>Streptosporangiales</taxon>
        <taxon>Thermomonosporaceae</taxon>
        <taxon>Actinoallomurus</taxon>
    </lineage>
</organism>
<dbReference type="Proteomes" id="UP001589627">
    <property type="component" value="Unassembled WGS sequence"/>
</dbReference>
<evidence type="ECO:0000313" key="4">
    <source>
        <dbReference type="Proteomes" id="UP001589627"/>
    </source>
</evidence>
<accession>A0ABV5YNU3</accession>
<feature type="region of interest" description="Disordered" evidence="1">
    <location>
        <begin position="1"/>
        <end position="20"/>
    </location>
</feature>
<proteinExistence type="predicted"/>
<keyword evidence="2" id="KW-0812">Transmembrane</keyword>